<evidence type="ECO:0000313" key="2">
    <source>
        <dbReference type="EMBL" id="GLC58954.1"/>
    </source>
</evidence>
<evidence type="ECO:0000313" key="3">
    <source>
        <dbReference type="Proteomes" id="UP001165080"/>
    </source>
</evidence>
<sequence>MPPPAAAECAAQMRIQGVASEPAISRIGGGADDSTAANGLGRGSADGSDDPDMDEAAALRAAKGRRRVVKKSLVSPVVLDLGAAPPTQRGRGRPHSERTGPVLPPLDIWGSQCPVPAVVAAPSSGAWPQLTALAGLGAAGYSGAVPGSMANNPSFGLPVRQVGACMARQSLIWGDLSLHSRAAQSHPPWRALPSAPCRLVPCNVQARAMRAVSMKLL</sequence>
<feature type="region of interest" description="Disordered" evidence="1">
    <location>
        <begin position="80"/>
        <end position="105"/>
    </location>
</feature>
<evidence type="ECO:0000256" key="1">
    <source>
        <dbReference type="SAM" id="MobiDB-lite"/>
    </source>
</evidence>
<comment type="caution">
    <text evidence="2">The sequence shown here is derived from an EMBL/GenBank/DDBJ whole genome shotgun (WGS) entry which is preliminary data.</text>
</comment>
<reference evidence="2 3" key="1">
    <citation type="journal article" date="2023" name="Commun. Biol.">
        <title>Reorganization of the ancestral sex-determining regions during the evolution of trioecy in Pleodorina starrii.</title>
        <authorList>
            <person name="Takahashi K."/>
            <person name="Suzuki S."/>
            <person name="Kawai-Toyooka H."/>
            <person name="Yamamoto K."/>
            <person name="Hamaji T."/>
            <person name="Ootsuki R."/>
            <person name="Yamaguchi H."/>
            <person name="Kawachi M."/>
            <person name="Higashiyama T."/>
            <person name="Nozaki H."/>
        </authorList>
    </citation>
    <scope>NUCLEOTIDE SEQUENCE [LARGE SCALE GENOMIC DNA]</scope>
    <source>
        <strain evidence="2 3">NIES-4479</strain>
    </source>
</reference>
<proteinExistence type="predicted"/>
<protein>
    <submittedName>
        <fullName evidence="2">Uncharacterized protein</fullName>
    </submittedName>
</protein>
<dbReference type="AlphaFoldDB" id="A0A9W6BV22"/>
<keyword evidence="3" id="KW-1185">Reference proteome</keyword>
<dbReference type="EMBL" id="BRXU01000025">
    <property type="protein sequence ID" value="GLC58954.1"/>
    <property type="molecule type" value="Genomic_DNA"/>
</dbReference>
<accession>A0A9W6BV22</accession>
<gene>
    <name evidence="2" type="primary">PLESTB002121</name>
    <name evidence="2" type="ORF">PLESTB_001421100</name>
</gene>
<name>A0A9W6BV22_9CHLO</name>
<dbReference type="Proteomes" id="UP001165080">
    <property type="component" value="Unassembled WGS sequence"/>
</dbReference>
<feature type="region of interest" description="Disordered" evidence="1">
    <location>
        <begin position="22"/>
        <end position="56"/>
    </location>
</feature>
<organism evidence="2 3">
    <name type="scientific">Pleodorina starrii</name>
    <dbReference type="NCBI Taxonomy" id="330485"/>
    <lineage>
        <taxon>Eukaryota</taxon>
        <taxon>Viridiplantae</taxon>
        <taxon>Chlorophyta</taxon>
        <taxon>core chlorophytes</taxon>
        <taxon>Chlorophyceae</taxon>
        <taxon>CS clade</taxon>
        <taxon>Chlamydomonadales</taxon>
        <taxon>Volvocaceae</taxon>
        <taxon>Pleodorina</taxon>
    </lineage>
</organism>